<evidence type="ECO:0000313" key="2">
    <source>
        <dbReference type="Proteomes" id="UP001596047"/>
    </source>
</evidence>
<proteinExistence type="predicted"/>
<dbReference type="RefSeq" id="WP_379187590.1">
    <property type="nucleotide sequence ID" value="NZ_JBHSOW010000030.1"/>
</dbReference>
<dbReference type="Pfam" id="PF08922">
    <property type="entry name" value="DUF1905"/>
    <property type="match status" value="1"/>
</dbReference>
<dbReference type="Proteomes" id="UP001596047">
    <property type="component" value="Unassembled WGS sequence"/>
</dbReference>
<accession>A0ABW0VWF0</accession>
<organism evidence="1 2">
    <name type="scientific">Paenibacillus solisilvae</name>
    <dbReference type="NCBI Taxonomy" id="2486751"/>
    <lineage>
        <taxon>Bacteria</taxon>
        <taxon>Bacillati</taxon>
        <taxon>Bacillota</taxon>
        <taxon>Bacilli</taxon>
        <taxon>Bacillales</taxon>
        <taxon>Paenibacillaceae</taxon>
        <taxon>Paenibacillus</taxon>
    </lineage>
</organism>
<dbReference type="SUPFAM" id="SSF141694">
    <property type="entry name" value="AF2212/PG0164-like"/>
    <property type="match status" value="1"/>
</dbReference>
<name>A0ABW0VWF0_9BACL</name>
<dbReference type="InterPro" id="IPR037079">
    <property type="entry name" value="AF2212/PG0164-like_sf"/>
</dbReference>
<sequence length="154" mass="17623">MKTYTFQAQILKHPDMDAAYIQFPYNVEEEFGAKGQVKVKAVFDGTAEYRGSLAKMGLDCHCLGVTKKVRGQLGKKPGEWVQVRLSQDTEPRIVEVPEDLLNELRHHKIESVFQQLSFTKKQEIVQSIVSSKKEETRLKRINDALTNLSKMEVK</sequence>
<dbReference type="Pfam" id="PF13376">
    <property type="entry name" value="OmdA"/>
    <property type="match status" value="1"/>
</dbReference>
<comment type="caution">
    <text evidence="1">The sequence shown here is derived from an EMBL/GenBank/DDBJ whole genome shotgun (WGS) entry which is preliminary data.</text>
</comment>
<dbReference type="EMBL" id="JBHSOW010000030">
    <property type="protein sequence ID" value="MFC5649089.1"/>
    <property type="molecule type" value="Genomic_DNA"/>
</dbReference>
<dbReference type="InterPro" id="IPR015018">
    <property type="entry name" value="DUF1905"/>
</dbReference>
<protein>
    <submittedName>
        <fullName evidence="1">YdeI/OmpD-associated family protein</fullName>
    </submittedName>
</protein>
<reference evidence="2" key="1">
    <citation type="journal article" date="2019" name="Int. J. Syst. Evol. Microbiol.">
        <title>The Global Catalogue of Microorganisms (GCM) 10K type strain sequencing project: providing services to taxonomists for standard genome sequencing and annotation.</title>
        <authorList>
            <consortium name="The Broad Institute Genomics Platform"/>
            <consortium name="The Broad Institute Genome Sequencing Center for Infectious Disease"/>
            <person name="Wu L."/>
            <person name="Ma J."/>
        </authorList>
    </citation>
    <scope>NUCLEOTIDE SEQUENCE [LARGE SCALE GENOMIC DNA]</scope>
    <source>
        <strain evidence="2">CGMCC 1.3240</strain>
    </source>
</reference>
<evidence type="ECO:0000313" key="1">
    <source>
        <dbReference type="EMBL" id="MFC5649089.1"/>
    </source>
</evidence>
<dbReference type="Gene3D" id="2.40.30.100">
    <property type="entry name" value="AF2212/PG0164-like"/>
    <property type="match status" value="1"/>
</dbReference>
<gene>
    <name evidence="1" type="ORF">ACFPYJ_08085</name>
</gene>
<keyword evidence="2" id="KW-1185">Reference proteome</keyword>